<keyword evidence="15 24" id="KW-0067">ATP-binding</keyword>
<feature type="domain" description="REM-1" evidence="29">
    <location>
        <begin position="164"/>
        <end position="243"/>
    </location>
</feature>
<evidence type="ECO:0000256" key="8">
    <source>
        <dbReference type="ARBA" id="ARBA00022490"/>
    </source>
</evidence>
<protein>
    <recommendedName>
        <fullName evidence="7">protein kinase C</fullName>
        <ecNumber evidence="7">2.7.11.13</ecNumber>
    </recommendedName>
</protein>
<dbReference type="InterPro" id="IPR017441">
    <property type="entry name" value="Protein_kinase_ATP_BS"/>
</dbReference>
<name>A0A7K5XEE3_9CHAR</name>
<dbReference type="InterPro" id="IPR036274">
    <property type="entry name" value="HR1_rpt_sf"/>
</dbReference>
<comment type="catalytic activity">
    <reaction evidence="22">
        <text>L-seryl-[protein] + ATP = O-phospho-L-seryl-[protein] + ADP + H(+)</text>
        <dbReference type="Rhea" id="RHEA:17989"/>
        <dbReference type="Rhea" id="RHEA-COMP:9863"/>
        <dbReference type="Rhea" id="RHEA-COMP:11604"/>
        <dbReference type="ChEBI" id="CHEBI:15378"/>
        <dbReference type="ChEBI" id="CHEBI:29999"/>
        <dbReference type="ChEBI" id="CHEBI:30616"/>
        <dbReference type="ChEBI" id="CHEBI:83421"/>
        <dbReference type="ChEBI" id="CHEBI:456216"/>
        <dbReference type="EC" id="2.7.11.13"/>
    </reaction>
</comment>
<proteinExistence type="inferred from homology"/>
<dbReference type="InterPro" id="IPR000719">
    <property type="entry name" value="Prot_kinase_dom"/>
</dbReference>
<feature type="domain" description="REM-1" evidence="29">
    <location>
        <begin position="78"/>
        <end position="156"/>
    </location>
</feature>
<evidence type="ECO:0000256" key="16">
    <source>
        <dbReference type="ARBA" id="ARBA00023015"/>
    </source>
</evidence>
<comment type="catalytic activity">
    <reaction evidence="21">
        <text>L-threonyl-[protein] + ATP = O-phospho-L-threonyl-[protein] + ADP + H(+)</text>
        <dbReference type="Rhea" id="RHEA:46608"/>
        <dbReference type="Rhea" id="RHEA-COMP:11060"/>
        <dbReference type="Rhea" id="RHEA-COMP:11605"/>
        <dbReference type="ChEBI" id="CHEBI:15378"/>
        <dbReference type="ChEBI" id="CHEBI:30013"/>
        <dbReference type="ChEBI" id="CHEBI:30616"/>
        <dbReference type="ChEBI" id="CHEBI:61977"/>
        <dbReference type="ChEBI" id="CHEBI:456216"/>
        <dbReference type="EC" id="2.7.11.13"/>
    </reaction>
</comment>
<keyword evidence="12" id="KW-0677">Repeat</keyword>
<dbReference type="InterPro" id="IPR017892">
    <property type="entry name" value="Pkinase_C"/>
</dbReference>
<gene>
    <name evidence="30" type="primary">Pkn2_1</name>
    <name evidence="30" type="ORF">DROARD_R12519</name>
</gene>
<dbReference type="InterPro" id="IPR011009">
    <property type="entry name" value="Kinase-like_dom_sf"/>
</dbReference>
<dbReference type="Pfam" id="PF02185">
    <property type="entry name" value="HR1"/>
    <property type="match status" value="3"/>
</dbReference>
<evidence type="ECO:0000256" key="10">
    <source>
        <dbReference type="ARBA" id="ARBA00022553"/>
    </source>
</evidence>
<dbReference type="Pfam" id="PF00433">
    <property type="entry name" value="Pkinase_C"/>
    <property type="match status" value="1"/>
</dbReference>
<dbReference type="GO" id="GO:0031267">
    <property type="term" value="F:small GTPase binding"/>
    <property type="evidence" value="ECO:0007669"/>
    <property type="project" value="InterPro"/>
</dbReference>
<evidence type="ECO:0000256" key="3">
    <source>
        <dbReference type="ARBA" id="ARBA00004370"/>
    </source>
</evidence>
<feature type="coiled-coil region" evidence="25">
    <location>
        <begin position="48"/>
        <end position="75"/>
    </location>
</feature>
<dbReference type="CDD" id="cd11622">
    <property type="entry name" value="HR1_PKN_1"/>
    <property type="match status" value="1"/>
</dbReference>
<evidence type="ECO:0000313" key="31">
    <source>
        <dbReference type="Proteomes" id="UP000586671"/>
    </source>
</evidence>
<evidence type="ECO:0000256" key="7">
    <source>
        <dbReference type="ARBA" id="ARBA00012429"/>
    </source>
</evidence>
<dbReference type="PROSITE" id="PS51285">
    <property type="entry name" value="AGC_KINASE_CTER"/>
    <property type="match status" value="1"/>
</dbReference>
<keyword evidence="19" id="KW-0804">Transcription</keyword>
<dbReference type="AlphaFoldDB" id="A0A7K5XEE3"/>
<evidence type="ECO:0000313" key="30">
    <source>
        <dbReference type="EMBL" id="NWU51823.1"/>
    </source>
</evidence>
<dbReference type="SUPFAM" id="SSF46585">
    <property type="entry name" value="HR1 repeat"/>
    <property type="match status" value="3"/>
</dbReference>
<keyword evidence="16" id="KW-0805">Transcription regulation</keyword>
<keyword evidence="20" id="KW-0539">Nucleus</keyword>
<keyword evidence="11" id="KW-0808">Transferase</keyword>
<feature type="domain" description="Protein kinase" evidence="27">
    <location>
        <begin position="572"/>
        <end position="832"/>
    </location>
</feature>
<dbReference type="PROSITE" id="PS50004">
    <property type="entry name" value="C2"/>
    <property type="match status" value="1"/>
</dbReference>
<dbReference type="Proteomes" id="UP000586671">
    <property type="component" value="Unassembled WGS sequence"/>
</dbReference>
<evidence type="ECO:0000256" key="14">
    <source>
        <dbReference type="ARBA" id="ARBA00022777"/>
    </source>
</evidence>
<dbReference type="InterPro" id="IPR000008">
    <property type="entry name" value="C2_dom"/>
</dbReference>
<evidence type="ECO:0000256" key="4">
    <source>
        <dbReference type="ARBA" id="ARBA00004496"/>
    </source>
</evidence>
<feature type="domain" description="AGC-kinase C-terminal" evidence="28">
    <location>
        <begin position="833"/>
        <end position="897"/>
    </location>
</feature>
<comment type="caution">
    <text evidence="30">The sequence shown here is derived from an EMBL/GenBank/DDBJ whole genome shotgun (WGS) entry which is preliminary data.</text>
</comment>
<keyword evidence="31" id="KW-1185">Reference proteome</keyword>
<dbReference type="GO" id="GO:0032154">
    <property type="term" value="C:cleavage furrow"/>
    <property type="evidence" value="ECO:0007669"/>
    <property type="project" value="UniProtKB-SubCell"/>
</dbReference>
<evidence type="ECO:0000256" key="20">
    <source>
        <dbReference type="ARBA" id="ARBA00023242"/>
    </source>
</evidence>
<dbReference type="FunFam" id="1.10.510.10:FF:000038">
    <property type="entry name" value="serine/threonine-protein kinase N2 isoform X1"/>
    <property type="match status" value="1"/>
</dbReference>
<keyword evidence="8" id="KW-0963">Cytoplasm</keyword>
<comment type="similarity">
    <text evidence="6">Belongs to the protein kinase superfamily. AGC Ser/Thr protein kinase family. PKC subfamily.</text>
</comment>
<dbReference type="InterPro" id="IPR000961">
    <property type="entry name" value="AGC-kinase_C"/>
</dbReference>
<dbReference type="GO" id="GO:0005634">
    <property type="term" value="C:nucleus"/>
    <property type="evidence" value="ECO:0007669"/>
    <property type="project" value="UniProtKB-SubCell"/>
</dbReference>
<keyword evidence="10" id="KW-0597">Phosphoprotein</keyword>
<evidence type="ECO:0000256" key="13">
    <source>
        <dbReference type="ARBA" id="ARBA00022741"/>
    </source>
</evidence>
<accession>A0A7K5XEE3</accession>
<comment type="subcellular location">
    <subcellularLocation>
        <location evidence="5">Cleavage furrow</location>
    </subcellularLocation>
    <subcellularLocation>
        <location evidence="4">Cytoplasm</location>
    </subcellularLocation>
    <subcellularLocation>
        <location evidence="3">Membrane</location>
    </subcellularLocation>
    <subcellularLocation>
        <location evidence="2">Midbody</location>
    </subcellularLocation>
    <subcellularLocation>
        <location evidence="1">Nucleus</location>
    </subcellularLocation>
</comment>
<evidence type="ECO:0000256" key="9">
    <source>
        <dbReference type="ARBA" id="ARBA00022527"/>
    </source>
</evidence>
<dbReference type="EMBL" id="VYZM01010161">
    <property type="protein sequence ID" value="NWU51823.1"/>
    <property type="molecule type" value="Genomic_DNA"/>
</dbReference>
<dbReference type="Gene3D" id="1.10.287.160">
    <property type="entry name" value="HR1 repeat"/>
    <property type="match status" value="3"/>
</dbReference>
<evidence type="ECO:0000259" key="29">
    <source>
        <dbReference type="PROSITE" id="PS51860"/>
    </source>
</evidence>
<dbReference type="SMART" id="SM00220">
    <property type="entry name" value="S_TKc"/>
    <property type="match status" value="1"/>
</dbReference>
<dbReference type="CDD" id="cd05589">
    <property type="entry name" value="STKc_PKN"/>
    <property type="match status" value="1"/>
</dbReference>
<dbReference type="FunFam" id="1.10.287.160:FF:000002">
    <property type="entry name" value="Putative serine/threonine-protein kinase N2"/>
    <property type="match status" value="1"/>
</dbReference>
<evidence type="ECO:0000256" key="2">
    <source>
        <dbReference type="ARBA" id="ARBA00004214"/>
    </source>
</evidence>
<organism evidence="30 31">
    <name type="scientific">Dromas ardeola</name>
    <dbReference type="NCBI Taxonomy" id="458190"/>
    <lineage>
        <taxon>Eukaryota</taxon>
        <taxon>Metazoa</taxon>
        <taxon>Chordata</taxon>
        <taxon>Craniata</taxon>
        <taxon>Vertebrata</taxon>
        <taxon>Euteleostomi</taxon>
        <taxon>Archelosauria</taxon>
        <taxon>Archosauria</taxon>
        <taxon>Dinosauria</taxon>
        <taxon>Saurischia</taxon>
        <taxon>Theropoda</taxon>
        <taxon>Coelurosauria</taxon>
        <taxon>Aves</taxon>
        <taxon>Neognathae</taxon>
        <taxon>Neoaves</taxon>
        <taxon>Charadriiformes</taxon>
        <taxon>Dromadidae</taxon>
        <taxon>Dromas</taxon>
    </lineage>
</organism>
<dbReference type="SUPFAM" id="SSF56112">
    <property type="entry name" value="Protein kinase-like (PK-like)"/>
    <property type="match status" value="1"/>
</dbReference>
<dbReference type="FunFam" id="3.30.200.20:FF:000058">
    <property type="entry name" value="Putative serine/threonine-protein kinase N2"/>
    <property type="match status" value="1"/>
</dbReference>
<dbReference type="GO" id="GO:0004697">
    <property type="term" value="F:diacylglycerol-dependent serine/threonine kinase activity"/>
    <property type="evidence" value="ECO:0007669"/>
    <property type="project" value="UniProtKB-EC"/>
</dbReference>
<keyword evidence="13 24" id="KW-0547">Nucleotide-binding</keyword>
<evidence type="ECO:0000256" key="22">
    <source>
        <dbReference type="ARBA" id="ARBA00047470"/>
    </source>
</evidence>
<dbReference type="Gene3D" id="3.30.200.20">
    <property type="entry name" value="Phosphorylase Kinase, domain 1"/>
    <property type="match status" value="1"/>
</dbReference>
<dbReference type="PROSITE" id="PS51860">
    <property type="entry name" value="REM_1"/>
    <property type="match status" value="3"/>
</dbReference>
<evidence type="ECO:0000256" key="12">
    <source>
        <dbReference type="ARBA" id="ARBA00022737"/>
    </source>
</evidence>
<evidence type="ECO:0000256" key="24">
    <source>
        <dbReference type="PROSITE-ProRule" id="PRU10141"/>
    </source>
</evidence>
<evidence type="ECO:0000256" key="17">
    <source>
        <dbReference type="ARBA" id="ARBA00023054"/>
    </source>
</evidence>
<dbReference type="PANTHER" id="PTHR24351">
    <property type="entry name" value="RIBOSOMAL PROTEIN S6 KINASE"/>
    <property type="match status" value="1"/>
</dbReference>
<dbReference type="GO" id="GO:0005524">
    <property type="term" value="F:ATP binding"/>
    <property type="evidence" value="ECO:0007669"/>
    <property type="project" value="UniProtKB-UniRule"/>
</dbReference>
<keyword evidence="14 30" id="KW-0418">Kinase</keyword>
<evidence type="ECO:0000256" key="19">
    <source>
        <dbReference type="ARBA" id="ARBA00023163"/>
    </source>
</evidence>
<evidence type="ECO:0000256" key="11">
    <source>
        <dbReference type="ARBA" id="ARBA00022679"/>
    </source>
</evidence>
<evidence type="ECO:0000256" key="25">
    <source>
        <dbReference type="SAM" id="Coils"/>
    </source>
</evidence>
<evidence type="ECO:0000256" key="23">
    <source>
        <dbReference type="PROSITE-ProRule" id="PRU01207"/>
    </source>
</evidence>
<dbReference type="CDD" id="cd11637">
    <property type="entry name" value="HR1_PKN3_3"/>
    <property type="match status" value="1"/>
</dbReference>
<dbReference type="FunFam" id="1.10.287.160:FF:000001">
    <property type="entry name" value="Putative serine/threonine-protein kinase N2"/>
    <property type="match status" value="1"/>
</dbReference>
<evidence type="ECO:0000256" key="6">
    <source>
        <dbReference type="ARBA" id="ARBA00005490"/>
    </source>
</evidence>
<dbReference type="InterPro" id="IPR037313">
    <property type="entry name" value="PKN_HR1_1"/>
</dbReference>
<dbReference type="SMART" id="SM00133">
    <property type="entry name" value="S_TK_X"/>
    <property type="match status" value="1"/>
</dbReference>
<feature type="non-terminal residue" evidence="30">
    <location>
        <position position="1"/>
    </location>
</feature>
<dbReference type="Pfam" id="PF00069">
    <property type="entry name" value="Pkinase"/>
    <property type="match status" value="1"/>
</dbReference>
<dbReference type="InterPro" id="IPR011072">
    <property type="entry name" value="HR1_rho-bd"/>
</dbReference>
<evidence type="ECO:0000256" key="5">
    <source>
        <dbReference type="ARBA" id="ARBA00004626"/>
    </source>
</evidence>
<dbReference type="InterPro" id="IPR008271">
    <property type="entry name" value="Ser/Thr_kinase_AS"/>
</dbReference>
<evidence type="ECO:0000259" key="27">
    <source>
        <dbReference type="PROSITE" id="PS50011"/>
    </source>
</evidence>
<feature type="binding site" evidence="24">
    <location>
        <position position="602"/>
    </location>
    <ligand>
        <name>ATP</name>
        <dbReference type="ChEBI" id="CHEBI:30616"/>
    </ligand>
</feature>
<evidence type="ECO:0000259" key="26">
    <source>
        <dbReference type="PROSITE" id="PS50004"/>
    </source>
</evidence>
<dbReference type="FunFam" id="1.10.287.160:FF:000003">
    <property type="entry name" value="Putative serine/threonine-protein kinase N2"/>
    <property type="match status" value="1"/>
</dbReference>
<dbReference type="SUPFAM" id="SSF49562">
    <property type="entry name" value="C2 domain (Calcium/lipid-binding domain, CaLB)"/>
    <property type="match status" value="1"/>
</dbReference>
<feature type="non-terminal residue" evidence="30">
    <location>
        <position position="897"/>
    </location>
</feature>
<dbReference type="GO" id="GO:0030496">
    <property type="term" value="C:midbody"/>
    <property type="evidence" value="ECO:0007669"/>
    <property type="project" value="UniProtKB-SubCell"/>
</dbReference>
<dbReference type="SMART" id="SM00742">
    <property type="entry name" value="Hr1"/>
    <property type="match status" value="3"/>
</dbReference>
<evidence type="ECO:0000256" key="21">
    <source>
        <dbReference type="ARBA" id="ARBA00047272"/>
    </source>
</evidence>
<keyword evidence="9" id="KW-0723">Serine/threonine-protein kinase</keyword>
<dbReference type="PROSITE" id="PS50011">
    <property type="entry name" value="PROTEIN_KINASE_DOM"/>
    <property type="match status" value="1"/>
</dbReference>
<keyword evidence="18" id="KW-0472">Membrane</keyword>
<feature type="domain" description="C2" evidence="26">
    <location>
        <begin position="264"/>
        <end position="427"/>
    </location>
</feature>
<sequence>PSFQQKLEGEKELLRRAIQKELKIKEGAENLRKATTDRKNLVHIEHVLKSSNQKLEQLHWELQELNARIVITDKEESKTGRSWVMTDRKIVKVEALKKQLHVEMKVKQGAENMIQMYSTSKERKLLATAQQMLQDSRTKIEIIRMHIVKVSQSAGGMEDTVDPAVRMGTTISALELRIEELRHHLRIEAAVAEGAKNVLKILGGSRVQDRKFLAEAQGRLQESSQKIDLLRLSLERQLSELSPDHPKRALIKQELVDTSSLGAQHGSIHPTSVIKPTALTGTLEVRLMGCQDLLENVPGRSRMISSSPICGSPNDLKSLSRTRVGLSIHGRNVAGKYLRNEEPCNEVLAVLKVDNKVVGQTNWGPVNNQAWDQSFVIELDRSRELEIAIYWRDWRELCAVKFLRLDDFLDNERHGMCLSLEPQGMLFAEVMFCNPVIERKPRLQRQKRIFPKQKGKEFLRAPQMNINVAAWGRLMMSFLPPCSSMSTLSPPLHDPIHTDFSPVPPQSHIDSMSKLSRLLPLEAVSSPYCYLLQFLQWQNSSSKPKFSGSFGYCLSNSSLFACRKRTVQLEDFHCIAMLGRGHFGKVVLLAQYKASGKLYAIKALKKKDIIRRDEIDSLNCEKRIFEVVNSSDHPFLVNMFACFQTPHHACFVMEYTPGGDLMMRIHEDVFPEHMARFYAACVVLGLQFLHEKKIVYRDLKLDNLLLDAEGFVKIADFGLCKEGIGFGDRTNTFCGTPEFLAPEVLTDISYTRAVDWWGLGVLIYEMLVGESPFPGDDEEEVFDSIVNDEVRYPRFLSSEALSIIRKLLRKCPERRLGAGEKDAEEIKIQAFFKEIDWDALFARTLKPPFVPTLRDPTDISNFDEEFTSQKPILTPPEEVALLTRKEQTVFKDFDFVS</sequence>
<evidence type="ECO:0000256" key="15">
    <source>
        <dbReference type="ARBA" id="ARBA00022840"/>
    </source>
</evidence>
<feature type="domain" description="REM-1" evidence="29">
    <location>
        <begin position="1"/>
        <end position="71"/>
    </location>
</feature>
<dbReference type="GO" id="GO:0005737">
    <property type="term" value="C:cytoplasm"/>
    <property type="evidence" value="ECO:0007669"/>
    <property type="project" value="UniProtKB-SubCell"/>
</dbReference>
<dbReference type="InterPro" id="IPR035892">
    <property type="entry name" value="C2_domain_sf"/>
</dbReference>
<reference evidence="30 31" key="1">
    <citation type="submission" date="2019-09" db="EMBL/GenBank/DDBJ databases">
        <title>Bird 10,000 Genomes (B10K) Project - Family phase.</title>
        <authorList>
            <person name="Zhang G."/>
        </authorList>
    </citation>
    <scope>NUCLEOTIDE SEQUENCE [LARGE SCALE GENOMIC DNA]</scope>
    <source>
        <strain evidence="30">B10K-DU-012-55</strain>
        <tissue evidence="30">Muscle</tissue>
    </source>
</reference>
<dbReference type="PROSITE" id="PS00107">
    <property type="entry name" value="PROTEIN_KINASE_ATP"/>
    <property type="match status" value="1"/>
</dbReference>
<dbReference type="GO" id="GO:0007165">
    <property type="term" value="P:signal transduction"/>
    <property type="evidence" value="ECO:0007669"/>
    <property type="project" value="InterPro"/>
</dbReference>
<dbReference type="PROSITE" id="PS00108">
    <property type="entry name" value="PROTEIN_KINASE_ST"/>
    <property type="match status" value="1"/>
</dbReference>
<evidence type="ECO:0000259" key="28">
    <source>
        <dbReference type="PROSITE" id="PS51285"/>
    </source>
</evidence>
<keyword evidence="17 23" id="KW-0175">Coiled coil</keyword>
<dbReference type="EC" id="2.7.11.13" evidence="7"/>
<evidence type="ECO:0000256" key="1">
    <source>
        <dbReference type="ARBA" id="ARBA00004123"/>
    </source>
</evidence>
<evidence type="ECO:0000256" key="18">
    <source>
        <dbReference type="ARBA" id="ARBA00023136"/>
    </source>
</evidence>
<dbReference type="Gene3D" id="1.10.510.10">
    <property type="entry name" value="Transferase(Phosphotransferase) domain 1"/>
    <property type="match status" value="1"/>
</dbReference>